<comment type="similarity">
    <text evidence="1">Belongs to the bacterial solute-binding protein 8 family.</text>
</comment>
<accession>A0A2X0Z210</accession>
<evidence type="ECO:0000313" key="3">
    <source>
        <dbReference type="EMBL" id="SPT95882.1"/>
    </source>
</evidence>
<dbReference type="STRING" id="1421.A2J09_13240"/>
<gene>
    <name evidence="3" type="primary">btuF_1</name>
    <name evidence="3" type="ORF">NCTC7582_00229</name>
</gene>
<dbReference type="InterPro" id="IPR050902">
    <property type="entry name" value="ABC_Transporter_SBP"/>
</dbReference>
<organism evidence="3 4">
    <name type="scientific">Lysinibacillus capsici</name>
    <dbReference type="NCBI Taxonomy" id="2115968"/>
    <lineage>
        <taxon>Bacteria</taxon>
        <taxon>Bacillati</taxon>
        <taxon>Bacillota</taxon>
        <taxon>Bacilli</taxon>
        <taxon>Bacillales</taxon>
        <taxon>Bacillaceae</taxon>
        <taxon>Lysinibacillus</taxon>
    </lineage>
</organism>
<protein>
    <submittedName>
        <fullName evidence="3">ABC transporter substrate-binding protein</fullName>
    </submittedName>
</protein>
<dbReference type="PANTHER" id="PTHR30535">
    <property type="entry name" value="VITAMIN B12-BINDING PROTEIN"/>
    <property type="match status" value="1"/>
</dbReference>
<dbReference type="Proteomes" id="UP000251431">
    <property type="component" value="Unassembled WGS sequence"/>
</dbReference>
<evidence type="ECO:0000256" key="1">
    <source>
        <dbReference type="ARBA" id="ARBA00008814"/>
    </source>
</evidence>
<reference evidence="3 4" key="1">
    <citation type="submission" date="2018-06" db="EMBL/GenBank/DDBJ databases">
        <authorList>
            <consortium name="Pathogen Informatics"/>
            <person name="Doyle S."/>
        </authorList>
    </citation>
    <scope>NUCLEOTIDE SEQUENCE [LARGE SCALE GENOMIC DNA]</scope>
    <source>
        <strain evidence="3 4">NCTC7582</strain>
    </source>
</reference>
<evidence type="ECO:0000313" key="4">
    <source>
        <dbReference type="Proteomes" id="UP000251431"/>
    </source>
</evidence>
<dbReference type="CDD" id="cd01144">
    <property type="entry name" value="BtuF"/>
    <property type="match status" value="1"/>
</dbReference>
<name>A0A2X0Z210_9BACI</name>
<sequence length="299" mass="33887">MFSPLFYGLDTHTLSITGTLAILFLKRIGENNMRLISICPSNTELVAYLGLTDQLVGVDDYSDWPSSVKDLPQLGPDLSINMDALEALQPDLVLASLSVPGMEKNIEALKERNIPHIIFNANSLEEIAQDLLTLGKACQVEEQAKTIAEEYMHSIEKMYSIAQTIPKKPTLYWEWWPNPIFTPGKINWLTEISALAGGINLFQDVELASVQTDWIDVVKRQPDYIMMAWVGVAFERIQPANLLKRPYAKELHAIQSEQLHVMEEWLYCRPSPRLIEGAIKLGKILHPKEYEQIKPPSFL</sequence>
<dbReference type="EMBL" id="UAQE01000001">
    <property type="protein sequence ID" value="SPT95882.1"/>
    <property type="molecule type" value="Genomic_DNA"/>
</dbReference>
<dbReference type="AlphaFoldDB" id="A0A2X0Z210"/>
<dbReference type="InterPro" id="IPR002491">
    <property type="entry name" value="ABC_transptr_periplasmic_BD"/>
</dbReference>
<dbReference type="Gene3D" id="3.40.50.1980">
    <property type="entry name" value="Nitrogenase molybdenum iron protein domain"/>
    <property type="match status" value="2"/>
</dbReference>
<evidence type="ECO:0000259" key="2">
    <source>
        <dbReference type="PROSITE" id="PS50983"/>
    </source>
</evidence>
<dbReference type="Pfam" id="PF01497">
    <property type="entry name" value="Peripla_BP_2"/>
    <property type="match status" value="1"/>
</dbReference>
<proteinExistence type="inferred from homology"/>
<dbReference type="SUPFAM" id="SSF53807">
    <property type="entry name" value="Helical backbone' metal receptor"/>
    <property type="match status" value="1"/>
</dbReference>
<feature type="domain" description="Fe/B12 periplasmic-binding" evidence="2">
    <location>
        <begin position="34"/>
        <end position="289"/>
    </location>
</feature>
<dbReference type="PANTHER" id="PTHR30535:SF34">
    <property type="entry name" value="MOLYBDATE-BINDING PROTEIN MOLA"/>
    <property type="match status" value="1"/>
</dbReference>
<dbReference type="PROSITE" id="PS50983">
    <property type="entry name" value="FE_B12_PBP"/>
    <property type="match status" value="1"/>
</dbReference>